<comment type="caution">
    <text evidence="3">The sequence shown here is derived from an EMBL/GenBank/DDBJ whole genome shotgun (WGS) entry which is preliminary data.</text>
</comment>
<gene>
    <name evidence="3" type="ORF">IN07_16570</name>
</gene>
<dbReference type="SUPFAM" id="SSF52540">
    <property type="entry name" value="P-loop containing nucleoside triphosphate hydrolases"/>
    <property type="match status" value="2"/>
</dbReference>
<dbReference type="InterPro" id="IPR001650">
    <property type="entry name" value="Helicase_C-like"/>
</dbReference>
<organism evidence="3 4">
    <name type="scientific">Modestobacter caceresii</name>
    <dbReference type="NCBI Taxonomy" id="1522368"/>
    <lineage>
        <taxon>Bacteria</taxon>
        <taxon>Bacillati</taxon>
        <taxon>Actinomycetota</taxon>
        <taxon>Actinomycetes</taxon>
        <taxon>Geodermatophilales</taxon>
        <taxon>Geodermatophilaceae</taxon>
        <taxon>Modestobacter</taxon>
    </lineage>
</organism>
<evidence type="ECO:0000259" key="2">
    <source>
        <dbReference type="Pfam" id="PF00271"/>
    </source>
</evidence>
<dbReference type="RefSeq" id="WP_036337202.1">
    <property type="nucleotide sequence ID" value="NZ_JPMX01000075.1"/>
</dbReference>
<proteinExistence type="predicted"/>
<reference evidence="3 4" key="1">
    <citation type="submission" date="2014-07" db="EMBL/GenBank/DDBJ databases">
        <title>Biosystematic studies on Modestobacter strains isolated from extreme hyper-arid desert soil and from historic building.</title>
        <authorList>
            <person name="Bukarasam K."/>
            <person name="Bull A."/>
            <person name="Girard G."/>
            <person name="van Wezel G."/>
            <person name="Goodfellow M."/>
        </authorList>
    </citation>
    <scope>NUCLEOTIDE SEQUENCE [LARGE SCALE GENOMIC DNA]</scope>
    <source>
        <strain evidence="3 4">KNN45-2b</strain>
    </source>
</reference>
<protein>
    <recommendedName>
        <fullName evidence="2">Helicase C-terminal domain-containing protein</fullName>
    </recommendedName>
</protein>
<dbReference type="OrthoDB" id="9814088at2"/>
<feature type="region of interest" description="Disordered" evidence="1">
    <location>
        <begin position="670"/>
        <end position="689"/>
    </location>
</feature>
<dbReference type="AlphaFoldDB" id="A0A098Y7I9"/>
<dbReference type="Pfam" id="PF00271">
    <property type="entry name" value="Helicase_C"/>
    <property type="match status" value="1"/>
</dbReference>
<name>A0A098Y7I9_9ACTN</name>
<evidence type="ECO:0000313" key="4">
    <source>
        <dbReference type="Proteomes" id="UP000029713"/>
    </source>
</evidence>
<sequence length="1055" mass="116273">MTRFDAGPVLAGLKDFQRATVDHVARRFFTDDQPTRRFLVADETGLGKSVVARGVIAKTLEHLQDDDSVDRIDVVYICSNADIARQNLARLEVTGSRATHMSTRLTMLAKHTASLKGATSDLIDKPVNLVAFTPGTSFEQGWRTGQAEERALIYLLLEEHLKLAGWARRSALQTLRATTRSYERFESAVEYLRSTLDGGPDPVIAEAFGQALNRDGLGRRAEDLFADVGRRQDITGELWHRATGLIGELRGRLARASIESLEPDLVILDEFQRFRNLLSVEQGGESAELAQELFNHGQAKVLLLSATPYKPFTLEQERLTTGESHHKDFLETLRFLNGDPDWLDQVDDALAGYRDALSRDTPAAEAARRVRELLTTVMTRAERPRLSTGEMVHERRTELVDLTADDVRGYVRLRELASALDANATLEYWKSAPYFVNFVEGYQLGDKLKKALADGVTPGIRELASRTQQLDAAALSSFKPMDMGNARLRRLAEDTVDKGWAELLWLPPSMPYFSLGQPFVQHAAAGITKRLIFSSWSATPTAIAGLLSYEAERRIADGVLTENTVQARAAVASRLDYRLTDGRPAAMSALALFWPHPELARLGDPLTVARSRPGELLSRAQMETAVRDALEDAGDDGDQAEPDGDTAAWNGFLSWPGALPADVGGGLPLLLAGGSGESPDAGHEQPETGAGLSAHVDQALQAIARGGPGRLRRRNSLGRDVVRLAAHAPGNIAWRALSRVLTEDDHVTSGEHWRAAAHLAAGLRALFNRLESTLIIDRGDQGPAYWRAVLDYCAAGNLQAVLDEYVHHLRSSMSDTPLSGEALFGLADDMVRAVSLRVANYAPYYPLDDNGPRLRSRFALRYGSARGTAADAAEGVQVRQQDVRAAFNSPFWPFVLTTTSAGQEGIDFHWWCSAIVHWNTPANPVDFEQREGRVHRFGGHAVRRNVAAAHRAEALGSSLNDPWRAAYDAADQATQDQGDFVPYWVYGGDAKIERYVYPYALSLDGPRYDRLKRDLALYRLAFGQPRQEDLLKLLDRRSDDEVAATDVIDLRAPTV</sequence>
<dbReference type="Proteomes" id="UP000029713">
    <property type="component" value="Unassembled WGS sequence"/>
</dbReference>
<dbReference type="EMBL" id="JPMX01000075">
    <property type="protein sequence ID" value="KGH45691.1"/>
    <property type="molecule type" value="Genomic_DNA"/>
</dbReference>
<evidence type="ECO:0000313" key="3">
    <source>
        <dbReference type="EMBL" id="KGH45691.1"/>
    </source>
</evidence>
<feature type="domain" description="Helicase C-terminal" evidence="2">
    <location>
        <begin position="880"/>
        <end position="938"/>
    </location>
</feature>
<evidence type="ECO:0000256" key="1">
    <source>
        <dbReference type="SAM" id="MobiDB-lite"/>
    </source>
</evidence>
<dbReference type="InterPro" id="IPR027417">
    <property type="entry name" value="P-loop_NTPase"/>
</dbReference>
<dbReference type="STRING" id="1522368.IN07_16570"/>
<accession>A0A098Y7I9</accession>
<dbReference type="Gene3D" id="3.40.50.300">
    <property type="entry name" value="P-loop containing nucleotide triphosphate hydrolases"/>
    <property type="match status" value="2"/>
</dbReference>
<keyword evidence="4" id="KW-1185">Reference proteome</keyword>